<sequence length="81" mass="9429">MEIYSKSKSHDGYFLGWALAKNEKSSQRKPWKRMTKQIRSLLENMFHAGTVDNNSKISGEEIYKELLKQAQCGEFDQSDIQ</sequence>
<gene>
    <name evidence="1" type="ORF">DHETER_LOCUS4690</name>
</gene>
<keyword evidence="2" id="KW-1185">Reference proteome</keyword>
<evidence type="ECO:0000313" key="1">
    <source>
        <dbReference type="EMBL" id="CAG8538369.1"/>
    </source>
</evidence>
<comment type="caution">
    <text evidence="1">The sequence shown here is derived from an EMBL/GenBank/DDBJ whole genome shotgun (WGS) entry which is preliminary data.</text>
</comment>
<protein>
    <submittedName>
        <fullName evidence="1">105_t:CDS:1</fullName>
    </submittedName>
</protein>
<organism evidence="1 2">
    <name type="scientific">Dentiscutata heterogama</name>
    <dbReference type="NCBI Taxonomy" id="1316150"/>
    <lineage>
        <taxon>Eukaryota</taxon>
        <taxon>Fungi</taxon>
        <taxon>Fungi incertae sedis</taxon>
        <taxon>Mucoromycota</taxon>
        <taxon>Glomeromycotina</taxon>
        <taxon>Glomeromycetes</taxon>
        <taxon>Diversisporales</taxon>
        <taxon>Gigasporaceae</taxon>
        <taxon>Dentiscutata</taxon>
    </lineage>
</organism>
<evidence type="ECO:0000313" key="2">
    <source>
        <dbReference type="Proteomes" id="UP000789702"/>
    </source>
</evidence>
<feature type="non-terminal residue" evidence="1">
    <location>
        <position position="81"/>
    </location>
</feature>
<accession>A0ACA9LMM1</accession>
<reference evidence="1" key="1">
    <citation type="submission" date="2021-06" db="EMBL/GenBank/DDBJ databases">
        <authorList>
            <person name="Kallberg Y."/>
            <person name="Tangrot J."/>
            <person name="Rosling A."/>
        </authorList>
    </citation>
    <scope>NUCLEOTIDE SEQUENCE</scope>
    <source>
        <strain evidence="1">IL203A</strain>
    </source>
</reference>
<name>A0ACA9LMM1_9GLOM</name>
<proteinExistence type="predicted"/>
<dbReference type="EMBL" id="CAJVPU010004806">
    <property type="protein sequence ID" value="CAG8538369.1"/>
    <property type="molecule type" value="Genomic_DNA"/>
</dbReference>
<dbReference type="Proteomes" id="UP000789702">
    <property type="component" value="Unassembled WGS sequence"/>
</dbReference>